<evidence type="ECO:0000313" key="5">
    <source>
        <dbReference type="Proteomes" id="UP001242995"/>
    </source>
</evidence>
<evidence type="ECO:0000256" key="1">
    <source>
        <dbReference type="SAM" id="MobiDB-lite"/>
    </source>
</evidence>
<protein>
    <submittedName>
        <fullName evidence="2">Divalent metal cation (Fe/Co/Zn/Cd) transporter</fullName>
    </submittedName>
</protein>
<organism evidence="2 5">
    <name type="scientific">Arthrobacter bambusae</name>
    <dbReference type="NCBI Taxonomy" id="1338426"/>
    <lineage>
        <taxon>Bacteria</taxon>
        <taxon>Bacillati</taxon>
        <taxon>Actinomycetota</taxon>
        <taxon>Actinomycetes</taxon>
        <taxon>Micrococcales</taxon>
        <taxon>Micrococcaceae</taxon>
        <taxon>Arthrobacter</taxon>
    </lineage>
</organism>
<evidence type="ECO:0000313" key="2">
    <source>
        <dbReference type="EMBL" id="MDP9905525.1"/>
    </source>
</evidence>
<dbReference type="EMBL" id="JAUSRG010000006">
    <property type="protein sequence ID" value="MDP9905525.1"/>
    <property type="molecule type" value="Genomic_DNA"/>
</dbReference>
<dbReference type="Proteomes" id="UP001230951">
    <property type="component" value="Unassembled WGS sequence"/>
</dbReference>
<keyword evidence="4" id="KW-1185">Reference proteome</keyword>
<name>A0AAW8DCU9_9MICC</name>
<dbReference type="Proteomes" id="UP001242995">
    <property type="component" value="Unassembled WGS sequence"/>
</dbReference>
<dbReference type="EMBL" id="JAUSTF010000001">
    <property type="protein sequence ID" value="MDQ0178735.1"/>
    <property type="molecule type" value="Genomic_DNA"/>
</dbReference>
<gene>
    <name evidence="2" type="ORF">J2S90_002496</name>
    <name evidence="3" type="ORF">J2S93_000142</name>
</gene>
<accession>A0AAW8DCU9</accession>
<sequence length="153" mass="16193">MWDAVGIGMIGILLVLIAVVLALETKSVLLGESASKDDRDKIHHAIEDGGTRVMHLKTLHLGPEELPVAAKFSVGAADAGRDIAAAIDGAEERIRAAVPIARVIYLEPDLRRTDATDVAPSEAAAGNTAERNAKARHRAPAARTFMLCQPSGR</sequence>
<evidence type="ECO:0000313" key="4">
    <source>
        <dbReference type="Proteomes" id="UP001230951"/>
    </source>
</evidence>
<comment type="caution">
    <text evidence="2">The sequence shown here is derived from an EMBL/GenBank/DDBJ whole genome shotgun (WGS) entry which is preliminary data.</text>
</comment>
<reference evidence="2 4" key="1">
    <citation type="submission" date="2023-07" db="EMBL/GenBank/DDBJ databases">
        <title>Sorghum-associated microbial communities from plants grown in Nebraska, USA.</title>
        <authorList>
            <person name="Schachtman D."/>
        </authorList>
    </citation>
    <scope>NUCLEOTIDE SEQUENCE</scope>
    <source>
        <strain evidence="2">DS1006</strain>
        <strain evidence="3 4">DS1016</strain>
    </source>
</reference>
<evidence type="ECO:0000313" key="3">
    <source>
        <dbReference type="EMBL" id="MDQ0178735.1"/>
    </source>
</evidence>
<proteinExistence type="predicted"/>
<dbReference type="AlphaFoldDB" id="A0AAW8DCU9"/>
<feature type="region of interest" description="Disordered" evidence="1">
    <location>
        <begin position="117"/>
        <end position="139"/>
    </location>
</feature>